<feature type="transmembrane region" description="Helical" evidence="1">
    <location>
        <begin position="91"/>
        <end position="111"/>
    </location>
</feature>
<evidence type="ECO:0000313" key="2">
    <source>
        <dbReference type="EMBL" id="MDW6005053.1"/>
    </source>
</evidence>
<gene>
    <name evidence="2" type="ORF">SBX37_19510</name>
    <name evidence="3" type="ORF">VIM7927_03129</name>
</gene>
<dbReference type="AlphaFoldDB" id="A0A1Y6IXT2"/>
<dbReference type="RefSeq" id="WP_087481844.1">
    <property type="nucleotide sequence ID" value="NZ_AP024884.1"/>
</dbReference>
<name>A0A1Y6IXT2_9VIBR</name>
<evidence type="ECO:0000313" key="5">
    <source>
        <dbReference type="Proteomes" id="UP001283366"/>
    </source>
</evidence>
<keyword evidence="1" id="KW-0472">Membrane</keyword>
<reference evidence="3 4" key="1">
    <citation type="submission" date="2017-05" db="EMBL/GenBank/DDBJ databases">
        <authorList>
            <person name="Song R."/>
            <person name="Chenine A.L."/>
            <person name="Ruprecht R.M."/>
        </authorList>
    </citation>
    <scope>NUCLEOTIDE SEQUENCE [LARGE SCALE GENOMIC DNA]</scope>
    <source>
        <strain evidence="3 4">CECT 7927</strain>
    </source>
</reference>
<feature type="transmembrane region" description="Helical" evidence="1">
    <location>
        <begin position="123"/>
        <end position="145"/>
    </location>
</feature>
<dbReference type="OrthoDB" id="8594737at2"/>
<keyword evidence="1" id="KW-1133">Transmembrane helix</keyword>
<accession>A0A1Y6IXT2</accession>
<dbReference type="Proteomes" id="UP001283366">
    <property type="component" value="Unassembled WGS sequence"/>
</dbReference>
<keyword evidence="5" id="KW-1185">Reference proteome</keyword>
<evidence type="ECO:0000256" key="1">
    <source>
        <dbReference type="SAM" id="Phobius"/>
    </source>
</evidence>
<dbReference type="EMBL" id="FXXI01000006">
    <property type="protein sequence ID" value="SMS01821.1"/>
    <property type="molecule type" value="Genomic_DNA"/>
</dbReference>
<dbReference type="Proteomes" id="UP000196125">
    <property type="component" value="Unassembled WGS sequence"/>
</dbReference>
<dbReference type="EMBL" id="JAWRCO010000002">
    <property type="protein sequence ID" value="MDW6005053.1"/>
    <property type="molecule type" value="Genomic_DNA"/>
</dbReference>
<feature type="transmembrane region" description="Helical" evidence="1">
    <location>
        <begin position="6"/>
        <end position="29"/>
    </location>
</feature>
<feature type="transmembrane region" description="Helical" evidence="1">
    <location>
        <begin position="41"/>
        <end position="62"/>
    </location>
</feature>
<evidence type="ECO:0000313" key="3">
    <source>
        <dbReference type="EMBL" id="SMS01821.1"/>
    </source>
</evidence>
<evidence type="ECO:0000313" key="4">
    <source>
        <dbReference type="Proteomes" id="UP000196125"/>
    </source>
</evidence>
<keyword evidence="1" id="KW-0812">Transmembrane</keyword>
<proteinExistence type="predicted"/>
<sequence>MSGEFILLLHPAFGILALLAAVWVFVESLNTGDIHYGRIRNMSLVVAVLMWLTYLIGGYWYVVFYGGDKAVIKAGPWPFAHSFFMETKEHVFFMLLLLATFLPIITGSDLIKQVAGRKVVQWTAAMIIVLALLMEGAGAVISMGVKVGLFTAA</sequence>
<reference evidence="2 5" key="2">
    <citation type="submission" date="2023-11" db="EMBL/GenBank/DDBJ databases">
        <title>Plant-associative lifestyle of Vibrio porteresiae and its evolutionary dynamics.</title>
        <authorList>
            <person name="Rameshkumar N."/>
            <person name="Kirti K."/>
        </authorList>
    </citation>
    <scope>NUCLEOTIDE SEQUENCE [LARGE SCALE GENOMIC DNA]</scope>
    <source>
        <strain evidence="2 5">MSSRF38</strain>
    </source>
</reference>
<protein>
    <submittedName>
        <fullName evidence="3">Uncharacterized protein</fullName>
    </submittedName>
</protein>
<organism evidence="3 4">
    <name type="scientific">Vibrio mangrovi</name>
    <dbReference type="NCBI Taxonomy" id="474394"/>
    <lineage>
        <taxon>Bacteria</taxon>
        <taxon>Pseudomonadati</taxon>
        <taxon>Pseudomonadota</taxon>
        <taxon>Gammaproteobacteria</taxon>
        <taxon>Vibrionales</taxon>
        <taxon>Vibrionaceae</taxon>
        <taxon>Vibrio</taxon>
    </lineage>
</organism>